<dbReference type="Proteomes" id="UP000017842">
    <property type="component" value="Unassembled WGS sequence"/>
</dbReference>
<dbReference type="RefSeq" id="WP_023494134.1">
    <property type="nucleotide sequence ID" value="NZ_AYLO01000043.1"/>
</dbReference>
<organism evidence="1 2">
    <name type="scientific">Methyloglobulus morosus KoM1</name>
    <dbReference type="NCBI Taxonomy" id="1116472"/>
    <lineage>
        <taxon>Bacteria</taxon>
        <taxon>Pseudomonadati</taxon>
        <taxon>Pseudomonadota</taxon>
        <taxon>Gammaproteobacteria</taxon>
        <taxon>Methylococcales</taxon>
        <taxon>Methylococcaceae</taxon>
        <taxon>Methyloglobulus</taxon>
    </lineage>
</organism>
<evidence type="ECO:0000313" key="1">
    <source>
        <dbReference type="EMBL" id="ESS72884.1"/>
    </source>
</evidence>
<proteinExistence type="predicted"/>
<dbReference type="PATRIC" id="fig|1116472.3.peg.1302"/>
<dbReference type="AlphaFoldDB" id="V5BYG8"/>
<reference evidence="1 2" key="1">
    <citation type="journal article" date="2013" name="Genome Announc.">
        <title>Draft Genome Sequence of the Methanotrophic Gammaproteobacterium Methyloglobulus morosus DSM 22980 Strain KoM1.</title>
        <authorList>
            <person name="Poehlein A."/>
            <person name="Deutzmann J.S."/>
            <person name="Daniel R."/>
            <person name="Simeonova D.D."/>
        </authorList>
    </citation>
    <scope>NUCLEOTIDE SEQUENCE [LARGE SCALE GENOMIC DNA]</scope>
    <source>
        <strain evidence="1 2">KoM1</strain>
    </source>
</reference>
<dbReference type="OrthoDB" id="8545738at2"/>
<dbReference type="STRING" id="1116472.MGMO_44c00340"/>
<protein>
    <submittedName>
        <fullName evidence="1">Uncharacterized protein</fullName>
    </submittedName>
</protein>
<name>V5BYG8_9GAMM</name>
<evidence type="ECO:0000313" key="2">
    <source>
        <dbReference type="Proteomes" id="UP000017842"/>
    </source>
</evidence>
<sequence length="203" mass="22107">MGTKKRPTTETATKPKNAVEVCQQHDETEDTAMARTLTKPEIQAAGTIQQWQGNITDVNALADELALQIESVNNGNMKRPEAMLLSQAHTLDELFNNLARRAKNQEYMRNIETYLRLALKAQSQCRATLETLAAIKNPPVIFAKQANISSGHQQVNNGIPPTHAGKNNFSPNELLEAQNGSAILDSGTTGTTIAENKAMAALE</sequence>
<dbReference type="EMBL" id="AYLO01000043">
    <property type="protein sequence ID" value="ESS72884.1"/>
    <property type="molecule type" value="Genomic_DNA"/>
</dbReference>
<keyword evidence="2" id="KW-1185">Reference proteome</keyword>
<dbReference type="eggNOG" id="ENOG5032UIN">
    <property type="taxonomic scope" value="Bacteria"/>
</dbReference>
<comment type="caution">
    <text evidence="1">The sequence shown here is derived from an EMBL/GenBank/DDBJ whole genome shotgun (WGS) entry which is preliminary data.</text>
</comment>
<gene>
    <name evidence="1" type="ORF">MGMO_44c00340</name>
</gene>
<accession>V5BYG8</accession>